<evidence type="ECO:0000313" key="2">
    <source>
        <dbReference type="EMBL" id="KAJ9141856.1"/>
    </source>
</evidence>
<dbReference type="AlphaFoldDB" id="A0AA38RVR4"/>
<feature type="compositionally biased region" description="Basic and acidic residues" evidence="1">
    <location>
        <begin position="68"/>
        <end position="82"/>
    </location>
</feature>
<dbReference type="Proteomes" id="UP001174694">
    <property type="component" value="Unassembled WGS sequence"/>
</dbReference>
<feature type="compositionally biased region" description="Basic and acidic residues" evidence="1">
    <location>
        <begin position="23"/>
        <end position="41"/>
    </location>
</feature>
<sequence>MSDKEKRGFWGLFRARSSAQNGKLEKDPPRRRVVSEGDAPPRRSRTSQSSAAVSSTRRRPRRSASDAAKGKSREEPNGRRYEPGPLTSWPPSGLSSEEELNLGHAMELISRGVPAHKGHKRPIPHASDQYYALFSTSAGNRGDETDAANQHDSMTQLMTLKLQGSGSAIYPWETLEQPSYSFYFGRRPGTVTLNQWVTMSSALPPTIALRDPGVTPREVDLVRIFERLKELEAGLEDDNEDLMYKNLYRRLLRDPEKLMNPHRTLERQIMDLIMVLSAPGWIDFTNPRNQIATKFIFDTGHTNHQQYVRFFHQLLLSLELDLRINSRLHDDWAKEKLMGQLPPTLQWNLALSRRWRDNVRVEEYGKTADQVRLKFRLKRRQIKMIKRFAQMMKWPNLAETLDSLKRKDSQSSLDAVSSHAMAFFSGLVLPGPTFPFLIMNSLIDMDPDPATDELALLTHLHPHCGFQYRNSYTYWTASSIVGKVLAPTCRSLAGWVGPARPTPDLGRSQIARVRSRRPPRGRGTVSPEDAQSMSERSDPLGPPASRFPVGEYALAAPDADDPVDTVRVELLSLRACADRQGPAGGEPGPRWFDAEVQVAVDGYSWPLRLAYDVSFVGAWPCSDGPHPLFFDYGYVTVRADEVVGMRDWAGLYKSGGGSGGSSAKLNDRSAMSTPVGGGSSKVTAAAAAPGQEAGGEDDEEKVLVIEAFGVPDNEVLARAWCAHWGLSAVVADIRTTCMACAIREAYAATVTVVILVEDQDKNGDD</sequence>
<name>A0AA38RVR4_9PEZI</name>
<accession>A0AA38RVR4</accession>
<feature type="region of interest" description="Disordered" evidence="1">
    <location>
        <begin position="498"/>
        <end position="543"/>
    </location>
</feature>
<feature type="region of interest" description="Disordered" evidence="1">
    <location>
        <begin position="1"/>
        <end position="99"/>
    </location>
</feature>
<dbReference type="PANTHER" id="PTHR42345">
    <property type="entry name" value="TPR_REGION DOMAIN-CONTAINING PROTEIN"/>
    <property type="match status" value="1"/>
</dbReference>
<feature type="compositionally biased region" description="Low complexity" evidence="1">
    <location>
        <begin position="46"/>
        <end position="55"/>
    </location>
</feature>
<comment type="caution">
    <text evidence="2">The sequence shown here is derived from an EMBL/GenBank/DDBJ whole genome shotgun (WGS) entry which is preliminary data.</text>
</comment>
<reference evidence="2" key="1">
    <citation type="submission" date="2022-07" db="EMBL/GenBank/DDBJ databases">
        <title>Fungi with potential for degradation of polypropylene.</title>
        <authorList>
            <person name="Gostincar C."/>
        </authorList>
    </citation>
    <scope>NUCLEOTIDE SEQUENCE</scope>
    <source>
        <strain evidence="2">EXF-13308</strain>
    </source>
</reference>
<dbReference type="EMBL" id="JANBVO010000024">
    <property type="protein sequence ID" value="KAJ9141856.1"/>
    <property type="molecule type" value="Genomic_DNA"/>
</dbReference>
<evidence type="ECO:0000313" key="3">
    <source>
        <dbReference type="Proteomes" id="UP001174694"/>
    </source>
</evidence>
<keyword evidence="3" id="KW-1185">Reference proteome</keyword>
<protein>
    <submittedName>
        <fullName evidence="2">TPR domain containing protein</fullName>
    </submittedName>
</protein>
<dbReference type="PANTHER" id="PTHR42345:SF1">
    <property type="entry name" value="VTC DOMAIN-CONTAINING PROTEIN"/>
    <property type="match status" value="1"/>
</dbReference>
<organism evidence="2 3">
    <name type="scientific">Pleurostoma richardsiae</name>
    <dbReference type="NCBI Taxonomy" id="41990"/>
    <lineage>
        <taxon>Eukaryota</taxon>
        <taxon>Fungi</taxon>
        <taxon>Dikarya</taxon>
        <taxon>Ascomycota</taxon>
        <taxon>Pezizomycotina</taxon>
        <taxon>Sordariomycetes</taxon>
        <taxon>Sordariomycetidae</taxon>
        <taxon>Calosphaeriales</taxon>
        <taxon>Pleurostomataceae</taxon>
        <taxon>Pleurostoma</taxon>
    </lineage>
</organism>
<proteinExistence type="predicted"/>
<feature type="region of interest" description="Disordered" evidence="1">
    <location>
        <begin position="655"/>
        <end position="698"/>
    </location>
</feature>
<gene>
    <name evidence="2" type="ORF">NKR23_g7585</name>
</gene>
<evidence type="ECO:0000256" key="1">
    <source>
        <dbReference type="SAM" id="MobiDB-lite"/>
    </source>
</evidence>